<reference evidence="1" key="2">
    <citation type="journal article" date="2011" name="Proc. Natl. Acad. Sci. U.S.A.">
        <title>Genomic insights into the physiology and ecology of the marine filamentous cyanobacterium Lyngbya majuscula.</title>
        <authorList>
            <person name="Jones A.C."/>
            <person name="Monroe E.A."/>
            <person name="Podell S."/>
            <person name="Hess W.R."/>
            <person name="Klages S."/>
            <person name="Esquenazi E."/>
            <person name="Niessen S."/>
            <person name="Hoover H."/>
            <person name="Rothmann M."/>
            <person name="Lasken R.S."/>
            <person name="Yates J.R.III."/>
            <person name="Reinhardt R."/>
            <person name="Kube M."/>
            <person name="Burkart M.D."/>
            <person name="Allen E.E."/>
            <person name="Dorrestein P.C."/>
            <person name="Gerwick W.H."/>
            <person name="Gerwick L."/>
        </authorList>
    </citation>
    <scope>NUCLEOTIDE SEQUENCE</scope>
    <source>
        <strain evidence="1">3L</strain>
    </source>
</reference>
<dbReference type="RefSeq" id="WP_008185700.1">
    <property type="nucleotide sequence ID" value="NZ_MKZR01000001.1"/>
</dbReference>
<evidence type="ECO:0000313" key="3">
    <source>
        <dbReference type="Proteomes" id="UP000003959"/>
    </source>
</evidence>
<keyword evidence="3" id="KW-1185">Reference proteome</keyword>
<protein>
    <submittedName>
        <fullName evidence="1">Uncharacterized protein</fullName>
    </submittedName>
</protein>
<dbReference type="HOGENOM" id="CLU_3236158_0_0_3"/>
<accession>F4XTR3</accession>
<dbReference type="AlphaFoldDB" id="F4XTR3"/>
<dbReference type="eggNOG" id="COG0457">
    <property type="taxonomic scope" value="Bacteria"/>
</dbReference>
<dbReference type="Proteomes" id="UP000003959">
    <property type="component" value="Unassembled WGS sequence"/>
</dbReference>
<proteinExistence type="predicted"/>
<evidence type="ECO:0000313" key="1">
    <source>
        <dbReference type="EMBL" id="EGJ31889.1"/>
    </source>
</evidence>
<organism evidence="1 3">
    <name type="scientific">Moorena producens 3L</name>
    <dbReference type="NCBI Taxonomy" id="489825"/>
    <lineage>
        <taxon>Bacteria</taxon>
        <taxon>Bacillati</taxon>
        <taxon>Cyanobacteriota</taxon>
        <taxon>Cyanophyceae</taxon>
        <taxon>Coleofasciculales</taxon>
        <taxon>Coleofasciculaceae</taxon>
        <taxon>Moorena</taxon>
    </lineage>
</organism>
<gene>
    <name evidence="1" type="ORF">LYNGBM3L_32290</name>
    <name evidence="2" type="ORF">LYNGBM3L_32310</name>
</gene>
<name>F4XTR3_9CYAN</name>
<reference evidence="3" key="1">
    <citation type="journal article" date="2011" name="Proc. Natl. Acad. Sci. U.S.A.">
        <title>Genomic insights into the physiology and ecology of the marine filamentous cyanobacterium Lyngbya majuscula.</title>
        <authorList>
            <person name="Jones A.C."/>
            <person name="Monroe E.A."/>
            <person name="Podell S."/>
            <person name="Hess W.R."/>
            <person name="Klages S."/>
            <person name="Esquenazi E."/>
            <person name="Niessen S."/>
            <person name="Hoover H."/>
            <person name="Rothmann M."/>
            <person name="Lasken R.S."/>
            <person name="Yates J.R.III."/>
            <person name="Reinhardt R."/>
            <person name="Kube M."/>
            <person name="Burkart M.D."/>
            <person name="Allen E.E."/>
            <person name="Dorrestein P.C."/>
            <person name="Gerwick W.H."/>
            <person name="Gerwick L."/>
        </authorList>
    </citation>
    <scope>NUCLEOTIDE SEQUENCE [LARGE SCALE GENOMIC DNA]</scope>
    <source>
        <strain evidence="3">3L</strain>
    </source>
</reference>
<evidence type="ECO:0000313" key="2">
    <source>
        <dbReference type="EMBL" id="EGJ31891.1"/>
    </source>
</evidence>
<dbReference type="EMBL" id="GL890930">
    <property type="protein sequence ID" value="EGJ31891.1"/>
    <property type="molecule type" value="Genomic_DNA"/>
</dbReference>
<dbReference type="EMBL" id="GL890930">
    <property type="protein sequence ID" value="EGJ31889.1"/>
    <property type="molecule type" value="Genomic_DNA"/>
</dbReference>
<sequence>MALEVRTSQAFPEKWASTQNNLGNAYYERIKGPKAQNLEDAFA</sequence>